<dbReference type="InterPro" id="IPR027417">
    <property type="entry name" value="P-loop_NTPase"/>
</dbReference>
<dbReference type="Proteomes" id="UP000290527">
    <property type="component" value="Unassembled WGS sequence"/>
</dbReference>
<dbReference type="Gene3D" id="3.40.50.300">
    <property type="entry name" value="P-loop containing nucleotide triphosphate hydrolases"/>
    <property type="match status" value="1"/>
</dbReference>
<feature type="domain" description="Helicase C-terminal" evidence="1">
    <location>
        <begin position="4"/>
        <end position="49"/>
    </location>
</feature>
<keyword evidence="3" id="KW-1185">Reference proteome</keyword>
<gene>
    <name evidence="2" type="ORF">MHHB_P0832</name>
</gene>
<proteinExistence type="predicted"/>
<dbReference type="SUPFAM" id="SSF52540">
    <property type="entry name" value="P-loop containing nucleoside triphosphate hydrolases"/>
    <property type="match status" value="1"/>
</dbReference>
<dbReference type="Pfam" id="PF00271">
    <property type="entry name" value="Helicase_C"/>
    <property type="match status" value="1"/>
</dbReference>
<reference evidence="2 3" key="1">
    <citation type="journal article" date="2019" name="Int. J. Syst. Evol. Microbiol.">
        <title>Methanofervidicoccus abyssi gen. nov., sp. nov., a hydrogenotrophic methanogen, isolated from a hydrothermal vent chimney in the Mid-Cayman Spreading Center, the Caribbean Sea.</title>
        <authorList>
            <person name="Sakai S."/>
            <person name="Takaki Y."/>
            <person name="Miyazaki M."/>
            <person name="Ogawara M."/>
            <person name="Yanagawa K."/>
            <person name="Miyazaki J."/>
            <person name="Takai K."/>
        </authorList>
    </citation>
    <scope>NUCLEOTIDE SEQUENCE [LARGE SCALE GENOMIC DNA]</scope>
    <source>
        <strain evidence="2 3">HHB</strain>
    </source>
</reference>
<evidence type="ECO:0000259" key="1">
    <source>
        <dbReference type="Pfam" id="PF00271"/>
    </source>
</evidence>
<dbReference type="EMBL" id="BFAX01000003">
    <property type="protein sequence ID" value="GBF36602.1"/>
    <property type="molecule type" value="Genomic_DNA"/>
</dbReference>
<evidence type="ECO:0000313" key="2">
    <source>
        <dbReference type="EMBL" id="GBF36602.1"/>
    </source>
</evidence>
<organism evidence="2 3">
    <name type="scientific">Methanofervidicoccus abyssi</name>
    <dbReference type="NCBI Taxonomy" id="2082189"/>
    <lineage>
        <taxon>Archaea</taxon>
        <taxon>Methanobacteriati</taxon>
        <taxon>Methanobacteriota</taxon>
        <taxon>Methanomada group</taxon>
        <taxon>Methanococci</taxon>
        <taxon>Methanococcales</taxon>
        <taxon>Methanofervidicoccus</taxon>
    </lineage>
</organism>
<sequence>MFGKKFNVIGLCKMGEEGIDFPDLNVLIIMGNPKSDGAIIQRIGRVLRYKEDETVHIISPM</sequence>
<name>A0A401HQY0_9EURY</name>
<comment type="caution">
    <text evidence="2">The sequence shown here is derived from an EMBL/GenBank/DDBJ whole genome shotgun (WGS) entry which is preliminary data.</text>
</comment>
<dbReference type="AlphaFoldDB" id="A0A401HQY0"/>
<evidence type="ECO:0000313" key="3">
    <source>
        <dbReference type="Proteomes" id="UP000290527"/>
    </source>
</evidence>
<accession>A0A401HQY0</accession>
<dbReference type="InterPro" id="IPR001650">
    <property type="entry name" value="Helicase_C-like"/>
</dbReference>
<protein>
    <recommendedName>
        <fullName evidence="1">Helicase C-terminal domain-containing protein</fullName>
    </recommendedName>
</protein>
<dbReference type="RefSeq" id="WP_268220543.1">
    <property type="nucleotide sequence ID" value="NZ_BFAX01000003.1"/>
</dbReference>